<dbReference type="AlphaFoldDB" id="A0A8B6MBW0"/>
<dbReference type="EMBL" id="CABFMQ020000142">
    <property type="protein sequence ID" value="VTZ52493.1"/>
    <property type="molecule type" value="Genomic_DNA"/>
</dbReference>
<comment type="caution">
    <text evidence="1">The sequence shown here is derived from an EMBL/GenBank/DDBJ whole genome shotgun (WGS) entry which is preliminary data.</text>
</comment>
<name>A0A8B6MBW0_METTU</name>
<accession>A0A8B6MBW0</accession>
<gene>
    <name evidence="1" type="ORF">MPC4_80164</name>
</gene>
<protein>
    <submittedName>
        <fullName evidence="1">Uncharacterized protein</fullName>
    </submittedName>
</protein>
<proteinExistence type="predicted"/>
<sequence>MAADAKIANNMMPSDTTPHIACDILARGRIFREGKFYLIKAEEWRFPALSAALLKLIAPSEIRTMNSAWNIQECANGKDLR</sequence>
<keyword evidence="2" id="KW-1185">Reference proteome</keyword>
<evidence type="ECO:0000313" key="1">
    <source>
        <dbReference type="EMBL" id="VTZ52493.1"/>
    </source>
</evidence>
<reference evidence="1 2" key="1">
    <citation type="submission" date="2019-05" db="EMBL/GenBank/DDBJ databases">
        <authorList>
            <person name="Farhan Ul Haque M."/>
        </authorList>
    </citation>
    <scope>NUCLEOTIDE SEQUENCE [LARGE SCALE GENOMIC DNA]</scope>
    <source>
        <strain evidence="1">2</strain>
    </source>
</reference>
<evidence type="ECO:0000313" key="2">
    <source>
        <dbReference type="Proteomes" id="UP000485880"/>
    </source>
</evidence>
<organism evidence="1 2">
    <name type="scientific">Methylocella tundrae</name>
    <dbReference type="NCBI Taxonomy" id="227605"/>
    <lineage>
        <taxon>Bacteria</taxon>
        <taxon>Pseudomonadati</taxon>
        <taxon>Pseudomonadota</taxon>
        <taxon>Alphaproteobacteria</taxon>
        <taxon>Hyphomicrobiales</taxon>
        <taxon>Beijerinckiaceae</taxon>
        <taxon>Methylocella</taxon>
    </lineage>
</organism>
<dbReference type="Proteomes" id="UP000485880">
    <property type="component" value="Unassembled WGS sequence"/>
</dbReference>